<feature type="transmembrane region" description="Helical" evidence="6">
    <location>
        <begin position="101"/>
        <end position="119"/>
    </location>
</feature>
<dbReference type="AlphaFoldDB" id="A0A068RYM1"/>
<dbReference type="Pfam" id="PF07690">
    <property type="entry name" value="MFS_1"/>
    <property type="match status" value="1"/>
</dbReference>
<accession>A0A068RYM1</accession>
<reference evidence="8" key="1">
    <citation type="submission" date="2013-08" db="EMBL/GenBank/DDBJ databases">
        <title>Gene expansion shapes genome architecture in the human pathogen Lichtheimia corymbifera: an evolutionary genomics analysis in the ancient terrestrial Mucorales (Mucoromycotina).</title>
        <authorList>
            <person name="Schwartze V.U."/>
            <person name="Winter S."/>
            <person name="Shelest E."/>
            <person name="Marcet-Houben M."/>
            <person name="Horn F."/>
            <person name="Wehner S."/>
            <person name="Hoffmann K."/>
            <person name="Riege K."/>
            <person name="Sammeth M."/>
            <person name="Nowrousian M."/>
            <person name="Valiante V."/>
            <person name="Linde J."/>
            <person name="Jacobsen I.D."/>
            <person name="Marz M."/>
            <person name="Brakhage A.A."/>
            <person name="Gabaldon T."/>
            <person name="Bocker S."/>
            <person name="Voigt K."/>
        </authorList>
    </citation>
    <scope>NUCLEOTIDE SEQUENCE [LARGE SCALE GENOMIC DNA]</scope>
    <source>
        <strain evidence="8">FSU 9682</strain>
    </source>
</reference>
<evidence type="ECO:0000256" key="5">
    <source>
        <dbReference type="ARBA" id="ARBA00023136"/>
    </source>
</evidence>
<evidence type="ECO:0000256" key="1">
    <source>
        <dbReference type="ARBA" id="ARBA00004141"/>
    </source>
</evidence>
<feature type="transmembrane region" description="Helical" evidence="6">
    <location>
        <begin position="359"/>
        <end position="380"/>
    </location>
</feature>
<dbReference type="InterPro" id="IPR011701">
    <property type="entry name" value="MFS"/>
</dbReference>
<dbReference type="GO" id="GO:0000297">
    <property type="term" value="F:spermine transmembrane transporter activity"/>
    <property type="evidence" value="ECO:0007669"/>
    <property type="project" value="TreeGrafter"/>
</dbReference>
<dbReference type="PANTHER" id="PTHR23502">
    <property type="entry name" value="MAJOR FACILITATOR SUPERFAMILY"/>
    <property type="match status" value="1"/>
</dbReference>
<keyword evidence="2" id="KW-0813">Transport</keyword>
<dbReference type="PANTHER" id="PTHR23502:SF132">
    <property type="entry name" value="POLYAMINE TRANSPORTER 2-RELATED"/>
    <property type="match status" value="1"/>
</dbReference>
<dbReference type="FunFam" id="1.20.1250.20:FF:000011">
    <property type="entry name" value="MFS multidrug transporter, putative"/>
    <property type="match status" value="1"/>
</dbReference>
<dbReference type="InterPro" id="IPR036259">
    <property type="entry name" value="MFS_trans_sf"/>
</dbReference>
<dbReference type="EMBL" id="CBTN010000021">
    <property type="protein sequence ID" value="CDH54046.1"/>
    <property type="molecule type" value="Genomic_DNA"/>
</dbReference>
<dbReference type="STRING" id="1263082.A0A068RYM1"/>
<comment type="subcellular location">
    <subcellularLocation>
        <location evidence="1">Membrane</location>
        <topology evidence="1">Multi-pass membrane protein</topology>
    </subcellularLocation>
</comment>
<evidence type="ECO:0000313" key="9">
    <source>
        <dbReference type="Proteomes" id="UP000027586"/>
    </source>
</evidence>
<evidence type="ECO:0000256" key="2">
    <source>
        <dbReference type="ARBA" id="ARBA00022448"/>
    </source>
</evidence>
<dbReference type="GO" id="GO:0000329">
    <property type="term" value="C:fungal-type vacuole membrane"/>
    <property type="evidence" value="ECO:0007669"/>
    <property type="project" value="TreeGrafter"/>
</dbReference>
<keyword evidence="5 6" id="KW-0472">Membrane</keyword>
<feature type="transmembrane region" description="Helical" evidence="6">
    <location>
        <begin position="336"/>
        <end position="353"/>
    </location>
</feature>
<organism evidence="8 9">
    <name type="scientific">Lichtheimia corymbifera JMRC:FSU:9682</name>
    <dbReference type="NCBI Taxonomy" id="1263082"/>
    <lineage>
        <taxon>Eukaryota</taxon>
        <taxon>Fungi</taxon>
        <taxon>Fungi incertae sedis</taxon>
        <taxon>Mucoromycota</taxon>
        <taxon>Mucoromycotina</taxon>
        <taxon>Mucoromycetes</taxon>
        <taxon>Mucorales</taxon>
        <taxon>Lichtheimiaceae</taxon>
        <taxon>Lichtheimia</taxon>
    </lineage>
</organism>
<evidence type="ECO:0000259" key="7">
    <source>
        <dbReference type="PROSITE" id="PS50850"/>
    </source>
</evidence>
<dbReference type="Gene3D" id="1.20.1250.20">
    <property type="entry name" value="MFS general substrate transporter like domains"/>
    <property type="match status" value="1"/>
</dbReference>
<sequence length="473" mass="51886">MVESDESSIATKIEASLYDDPSNPHNWSKTFRWIYTLLVSALVIAVAFGSSVISGDRTGVMTEFNISPTVSALQVSLMVFGFGIGPLLWSPLSEHLGRRPVYIFALGVYVIFNIPCAVARNIETLLVCRFFSGFFASVVLTLAGGTISDLFDNEDRGAAIAYFAAAPYAGPVLGPIVGGWISVGTHSWRWIYWVNMMFVGVMWIVICCLPETYAPVLARRREKAKSTPEDPEIANLPKESTMTTIKNMLVRPFVMLVTEPILLLMSLYIAIIYALLYGFFGSFPIVFGEIWGFNSGIVGLMFIGVLIGVAFALLLTPRFEKMYVNSNKTPEDRLPCMMFAAPFIPISLFIFGWTSHAHWIGPAIAGIPFGFGMVLVYYSANNYIIDCFSHYCASALAAKTVVRSGGGAAFPLFIGPMYHNLGSQWASTLLAFISLAIVPIPFAFYKWGPRIRARSAAATASPEEKIENITSSS</sequence>
<comment type="caution">
    <text evidence="8">The sequence shown here is derived from an EMBL/GenBank/DDBJ whole genome shotgun (WGS) entry which is preliminary data.</text>
</comment>
<dbReference type="VEuPathDB" id="FungiDB:LCOR_05334.1"/>
<feature type="transmembrane region" description="Helical" evidence="6">
    <location>
        <begin position="293"/>
        <end position="315"/>
    </location>
</feature>
<dbReference type="PROSITE" id="PS50850">
    <property type="entry name" value="MFS"/>
    <property type="match status" value="1"/>
</dbReference>
<feature type="transmembrane region" description="Helical" evidence="6">
    <location>
        <begin position="33"/>
        <end position="54"/>
    </location>
</feature>
<keyword evidence="3 6" id="KW-0812">Transmembrane</keyword>
<dbReference type="SUPFAM" id="SSF103473">
    <property type="entry name" value="MFS general substrate transporter"/>
    <property type="match status" value="1"/>
</dbReference>
<evidence type="ECO:0000256" key="6">
    <source>
        <dbReference type="SAM" id="Phobius"/>
    </source>
</evidence>
<keyword evidence="4 6" id="KW-1133">Transmembrane helix</keyword>
<gene>
    <name evidence="8" type="ORF">LCOR_05334.1</name>
</gene>
<feature type="transmembrane region" description="Helical" evidence="6">
    <location>
        <begin position="425"/>
        <end position="445"/>
    </location>
</feature>
<feature type="domain" description="Major facilitator superfamily (MFS) profile" evidence="7">
    <location>
        <begin position="35"/>
        <end position="451"/>
    </location>
</feature>
<evidence type="ECO:0000313" key="8">
    <source>
        <dbReference type="EMBL" id="CDH54046.1"/>
    </source>
</evidence>
<evidence type="ECO:0000256" key="4">
    <source>
        <dbReference type="ARBA" id="ARBA00022989"/>
    </source>
</evidence>
<proteinExistence type="predicted"/>
<name>A0A068RYM1_9FUNG</name>
<dbReference type="OrthoDB" id="6770063at2759"/>
<dbReference type="Proteomes" id="UP000027586">
    <property type="component" value="Unassembled WGS sequence"/>
</dbReference>
<feature type="transmembrane region" description="Helical" evidence="6">
    <location>
        <begin position="66"/>
        <end position="89"/>
    </location>
</feature>
<feature type="transmembrane region" description="Helical" evidence="6">
    <location>
        <begin position="126"/>
        <end position="147"/>
    </location>
</feature>
<protein>
    <submittedName>
        <fullName evidence="8">Mfs multidrug</fullName>
    </submittedName>
</protein>
<dbReference type="GO" id="GO:0005886">
    <property type="term" value="C:plasma membrane"/>
    <property type="evidence" value="ECO:0007669"/>
    <property type="project" value="TreeGrafter"/>
</dbReference>
<evidence type="ECO:0000256" key="3">
    <source>
        <dbReference type="ARBA" id="ARBA00022692"/>
    </source>
</evidence>
<feature type="transmembrane region" description="Helical" evidence="6">
    <location>
        <begin position="261"/>
        <end position="287"/>
    </location>
</feature>
<dbReference type="InterPro" id="IPR020846">
    <property type="entry name" value="MFS_dom"/>
</dbReference>
<dbReference type="CDD" id="cd17323">
    <property type="entry name" value="MFS_Tpo1_MDR_like"/>
    <property type="match status" value="1"/>
</dbReference>
<keyword evidence="9" id="KW-1185">Reference proteome</keyword>
<feature type="transmembrane region" description="Helical" evidence="6">
    <location>
        <begin position="190"/>
        <end position="213"/>
    </location>
</feature>